<proteinExistence type="predicted"/>
<keyword evidence="2" id="KW-1185">Reference proteome</keyword>
<comment type="caution">
    <text evidence="1">The sequence shown here is derived from an EMBL/GenBank/DDBJ whole genome shotgun (WGS) entry which is preliminary data.</text>
</comment>
<reference evidence="1" key="2">
    <citation type="submission" date="2020-09" db="EMBL/GenBank/DDBJ databases">
        <authorList>
            <person name="Sun Q."/>
            <person name="Ohkuma M."/>
        </authorList>
    </citation>
    <scope>NUCLEOTIDE SEQUENCE</scope>
    <source>
        <strain evidence="1">JCM 13919</strain>
    </source>
</reference>
<accession>A0A917JVN5</accession>
<organism evidence="1 2">
    <name type="scientific">Legionella impletisoli</name>
    <dbReference type="NCBI Taxonomy" id="343510"/>
    <lineage>
        <taxon>Bacteria</taxon>
        <taxon>Pseudomonadati</taxon>
        <taxon>Pseudomonadota</taxon>
        <taxon>Gammaproteobacteria</taxon>
        <taxon>Legionellales</taxon>
        <taxon>Legionellaceae</taxon>
        <taxon>Legionella</taxon>
    </lineage>
</organism>
<sequence>MTLSPEDTYQVSLDNLQVNVPYTISCHVITTDDSSARLLLEPHLLASSAYGNVMLNNQSLPSNSDYLRRGDNELTFRVLVGKEDFEKYNSFKLSNPLNTSYQVSQCVAKEESPKPQVLQENRPSNINGGFFFAYNETDYKVTIGIGNFFPENYKIEPHSWRTIWVSTDNQDIRIKRISA</sequence>
<evidence type="ECO:0000313" key="2">
    <source>
        <dbReference type="Proteomes" id="UP000630149"/>
    </source>
</evidence>
<dbReference type="AlphaFoldDB" id="A0A917JVN5"/>
<reference evidence="1" key="1">
    <citation type="journal article" date="2014" name="Int. J. Syst. Evol. Microbiol.">
        <title>Complete genome sequence of Corynebacterium casei LMG S-19264T (=DSM 44701T), isolated from a smear-ripened cheese.</title>
        <authorList>
            <consortium name="US DOE Joint Genome Institute (JGI-PGF)"/>
            <person name="Walter F."/>
            <person name="Albersmeier A."/>
            <person name="Kalinowski J."/>
            <person name="Ruckert C."/>
        </authorList>
    </citation>
    <scope>NUCLEOTIDE SEQUENCE</scope>
    <source>
        <strain evidence="1">JCM 13919</strain>
    </source>
</reference>
<evidence type="ECO:0000313" key="1">
    <source>
        <dbReference type="EMBL" id="GGI88297.1"/>
    </source>
</evidence>
<gene>
    <name evidence="1" type="ORF">GCM10007966_16320</name>
</gene>
<protein>
    <submittedName>
        <fullName evidence="1">Uncharacterized protein</fullName>
    </submittedName>
</protein>
<dbReference type="Proteomes" id="UP000630149">
    <property type="component" value="Unassembled WGS sequence"/>
</dbReference>
<name>A0A917JVN5_9GAMM</name>
<dbReference type="EMBL" id="BMOB01000007">
    <property type="protein sequence ID" value="GGI88297.1"/>
    <property type="molecule type" value="Genomic_DNA"/>
</dbReference>